<name>A0A0F6R4A8_RCMVE</name>
<dbReference type="EMBL" id="KP967684">
    <property type="protein sequence ID" value="AKE44248.1"/>
    <property type="molecule type" value="Genomic_DNA"/>
</dbReference>
<sequence>MAQAPHSLTPVVGAGTSSGQNVPIPSDCVYLSRDALMSILSAASNSSTVSPHNTYPTAPANAHSGMGHFERVYGQRGPYISGRPYGYPDADRYGYYDHWYRPRYDMEDLRWDRERFDVGSFRDRRRRRAPSPDDDDDDEDCVSARGRSRPAHEPIRKKRRNHRMEELSLPGESGYPKQVNIPEQRSPEDSNMIEFRATLNEIKKDISQIKSKTDKAGGPGPSREESVGSSDQRSIPVSDNGERKQELVNASCDPAASANVADGKRNGMLEVNKRMFMSLLNKID</sequence>
<protein>
    <submittedName>
        <fullName evidence="2">A80.1</fullName>
    </submittedName>
</protein>
<feature type="region of interest" description="Disordered" evidence="1">
    <location>
        <begin position="125"/>
        <end position="191"/>
    </location>
</feature>
<accession>A0A0F6R4A8</accession>
<reference evidence="2 3" key="1">
    <citation type="journal article" date="2015" name="Genome Announc.">
        <title>Complete Genome Sequence of Rat Cytomegalovirus Strain ALL-03 (Malaysian Strain).</title>
        <authorList>
            <person name="Balakrishnan K.N."/>
            <person name="Abdullah A.A."/>
            <person name="Camalxaman S.N."/>
            <person name="Quah Y.W."/>
            <person name="Abba Y."/>
            <person name="Hani H."/>
            <person name="Loh H.S."/>
            <person name="Kamal F.M."/>
            <person name="Zeenathul N.A."/>
            <person name="Aini I."/>
            <person name="Omar A.R."/>
            <person name="Noordin M.M."/>
            <person name="Mohd Azmi M.L."/>
        </authorList>
    </citation>
    <scope>NUCLEOTIDE SEQUENCE [LARGE SCALE GENOMIC DNA]</scope>
    <source>
        <strain evidence="2">ALL-03</strain>
    </source>
</reference>
<evidence type="ECO:0000256" key="1">
    <source>
        <dbReference type="SAM" id="MobiDB-lite"/>
    </source>
</evidence>
<feature type="compositionally biased region" description="Acidic residues" evidence="1">
    <location>
        <begin position="132"/>
        <end position="141"/>
    </location>
</feature>
<evidence type="ECO:0000313" key="3">
    <source>
        <dbReference type="Proteomes" id="UP000105122"/>
    </source>
</evidence>
<feature type="compositionally biased region" description="Polar residues" evidence="1">
    <location>
        <begin position="227"/>
        <end position="237"/>
    </location>
</feature>
<dbReference type="Proteomes" id="UP000105122">
    <property type="component" value="Segment"/>
</dbReference>
<evidence type="ECO:0000313" key="2">
    <source>
        <dbReference type="EMBL" id="AKE44248.1"/>
    </source>
</evidence>
<feature type="region of interest" description="Disordered" evidence="1">
    <location>
        <begin position="204"/>
        <end position="265"/>
    </location>
</feature>
<proteinExistence type="predicted"/>
<organism evidence="2 3">
    <name type="scientific">Rat cytomegalovirus ALL-03</name>
    <dbReference type="NCBI Taxonomy" id="1640278"/>
    <lineage>
        <taxon>Viruses</taxon>
        <taxon>Duplodnaviria</taxon>
        <taxon>Heunggongvirae</taxon>
        <taxon>Peploviricota</taxon>
        <taxon>Herviviricetes</taxon>
        <taxon>Herpesvirales</taxon>
        <taxon>Orthoherpesviridae</taxon>
        <taxon>Betaherpesvirinae</taxon>
        <taxon>Muromegalovirus</taxon>
        <taxon>Muromegalovirus muridbeta8</taxon>
        <taxon>Rat cytomegalovirus (isolate England)</taxon>
    </lineage>
</organism>
<feature type="compositionally biased region" description="Basic and acidic residues" evidence="1">
    <location>
        <begin position="204"/>
        <end position="215"/>
    </location>
</feature>
<gene>
    <name evidence="2" type="primary">a80</name>
</gene>